<dbReference type="STRING" id="1586267.GCA_001418685_01399"/>
<gene>
    <name evidence="1" type="ORF">Ga0061079_10838</name>
</gene>
<dbReference type="PRINTS" id="PR01400">
    <property type="entry name" value="TACYTOLYSIN"/>
</dbReference>
<protein>
    <submittedName>
        <fullName evidence="1">Thiol-activated cytolysin</fullName>
    </submittedName>
</protein>
<keyword evidence="2" id="KW-1185">Reference proteome</keyword>
<dbReference type="AlphaFoldDB" id="A0A0X3ARL9"/>
<dbReference type="EMBL" id="FCOR01000008">
    <property type="protein sequence ID" value="CVK16538.1"/>
    <property type="molecule type" value="Genomic_DNA"/>
</dbReference>
<dbReference type="OrthoDB" id="662759at2"/>
<name>A0A0X3ARL9_9FLAO</name>
<sequence length="403" mass="45498">MNKNIIHPKMSKKLKLNFKHKSMKSILTKSLTGLLISSMFFSCSNDDDSSNHSNLNRLREVRFSIPSDREVSAKFTGKTAKDAQGVMRKEYEVTTSRATAFSLADLMQEASIEKTMLYPGSILRGESFMEGKYDPLVLKNPFNPVTLFLTIRGVNREVKKEVVPKGSEVFQALSDFRVGNSEYFPIKYVPANYTYKSEVVTTEESFKKSINLHVKAGFSLIAKASFGYDYSQSKVKSSHYVLVRLKQTVYSAGIDPVHWSNWVQGDISSSDSGPYEPVYISSIDYGRVAYLLIETQKSTEETAKMVKASVDLKIGALSSDINRKQNEEFKNLFDSNKVKVSVLGGPAEIVNNYDDFINYMKLSDNGESLISTSAPISYTIRRLKDNTLVDMVNTYEEVHKEYR</sequence>
<dbReference type="Pfam" id="PF01289">
    <property type="entry name" value="Thiol_cytolysin"/>
    <property type="match status" value="1"/>
</dbReference>
<dbReference type="Gene3D" id="3.40.30.40">
    <property type="entry name" value="Perfringolysin"/>
    <property type="match status" value="1"/>
</dbReference>
<reference evidence="1 2" key="1">
    <citation type="submission" date="2016-01" db="EMBL/GenBank/DDBJ databases">
        <authorList>
            <person name="McClelland M."/>
            <person name="Jain A."/>
            <person name="Saraogi P."/>
            <person name="Mendelson R."/>
            <person name="Westerman R."/>
            <person name="SanMiguel P."/>
            <person name="Csonka L."/>
        </authorList>
    </citation>
    <scope>NUCLEOTIDE SEQUENCE [LARGE SCALE GENOMIC DNA]</scope>
    <source>
        <strain evidence="1 2">R-53146</strain>
    </source>
</reference>
<evidence type="ECO:0000313" key="2">
    <source>
        <dbReference type="Proteomes" id="UP000182761"/>
    </source>
</evidence>
<dbReference type="InterPro" id="IPR036363">
    <property type="entry name" value="Thiol_cytolysin_ab_sf"/>
</dbReference>
<dbReference type="Gene3D" id="3.90.840.10">
    <property type="entry name" value="Thiol-activated cytolysin superfamily/Thiol-activated cytolysin, alpha-beta domain"/>
    <property type="match status" value="1"/>
</dbReference>
<proteinExistence type="predicted"/>
<evidence type="ECO:0000313" key="1">
    <source>
        <dbReference type="EMBL" id="CVK16538.1"/>
    </source>
</evidence>
<dbReference type="InterPro" id="IPR036359">
    <property type="entry name" value="Thiol_cytolysin_sf"/>
</dbReference>
<dbReference type="Proteomes" id="UP000182761">
    <property type="component" value="Unassembled WGS sequence"/>
</dbReference>
<accession>A0A0X3ARL9</accession>
<dbReference type="InterPro" id="IPR001869">
    <property type="entry name" value="Thiol_cytolysin"/>
</dbReference>
<organism evidence="1 2">
    <name type="scientific">Apibacter mensalis</name>
    <dbReference type="NCBI Taxonomy" id="1586267"/>
    <lineage>
        <taxon>Bacteria</taxon>
        <taxon>Pseudomonadati</taxon>
        <taxon>Bacteroidota</taxon>
        <taxon>Flavobacteriia</taxon>
        <taxon>Flavobacteriales</taxon>
        <taxon>Weeksellaceae</taxon>
        <taxon>Apibacter</taxon>
    </lineage>
</organism>
<dbReference type="GO" id="GO:0015485">
    <property type="term" value="F:cholesterol binding"/>
    <property type="evidence" value="ECO:0007669"/>
    <property type="project" value="InterPro"/>
</dbReference>
<dbReference type="SUPFAM" id="SSF56978">
    <property type="entry name" value="Perfringolysin"/>
    <property type="match status" value="1"/>
</dbReference>